<dbReference type="Gene3D" id="2.120.10.30">
    <property type="entry name" value="TolB, C-terminal domain"/>
    <property type="match status" value="1"/>
</dbReference>
<feature type="chain" id="PRO_5043815187" description="Glucose/Sorbosone dehydrogenase domain-containing protein" evidence="1">
    <location>
        <begin position="23"/>
        <end position="387"/>
    </location>
</feature>
<dbReference type="Pfam" id="PF07995">
    <property type="entry name" value="GSDH"/>
    <property type="match status" value="1"/>
</dbReference>
<dbReference type="PANTHER" id="PTHR19328:SF75">
    <property type="entry name" value="ALDOSE SUGAR DEHYDROGENASE YLII"/>
    <property type="match status" value="1"/>
</dbReference>
<evidence type="ECO:0000256" key="1">
    <source>
        <dbReference type="SAM" id="SignalP"/>
    </source>
</evidence>
<dbReference type="InterPro" id="IPR011041">
    <property type="entry name" value="Quinoprot_gluc/sorb_DH_b-prop"/>
</dbReference>
<dbReference type="SUPFAM" id="SSF50952">
    <property type="entry name" value="Soluble quinoprotein glucose dehydrogenase"/>
    <property type="match status" value="1"/>
</dbReference>
<evidence type="ECO:0000259" key="2">
    <source>
        <dbReference type="Pfam" id="PF07995"/>
    </source>
</evidence>
<reference evidence="3" key="1">
    <citation type="submission" date="2024-07" db="EMBL/GenBank/DDBJ databases">
        <title>Complete genome sequence of Verrucomicrobiaceae bacterium NT6N.</title>
        <authorList>
            <person name="Huang C."/>
            <person name="Takami H."/>
            <person name="Hamasaki K."/>
        </authorList>
    </citation>
    <scope>NUCLEOTIDE SEQUENCE</scope>
    <source>
        <strain evidence="3">NT6N</strain>
    </source>
</reference>
<name>A0AAT9FHR1_9BACT</name>
<gene>
    <name evidence="3" type="ORF">NT6N_05280</name>
</gene>
<dbReference type="PANTHER" id="PTHR19328">
    <property type="entry name" value="HEDGEHOG-INTERACTING PROTEIN"/>
    <property type="match status" value="1"/>
</dbReference>
<dbReference type="InterPro" id="IPR012938">
    <property type="entry name" value="Glc/Sorbosone_DH"/>
</dbReference>
<feature type="domain" description="Glucose/Sorbosone dehydrogenase" evidence="2">
    <location>
        <begin position="47"/>
        <end position="348"/>
    </location>
</feature>
<organism evidence="3">
    <name type="scientific">Oceaniferula spumae</name>
    <dbReference type="NCBI Taxonomy" id="2979115"/>
    <lineage>
        <taxon>Bacteria</taxon>
        <taxon>Pseudomonadati</taxon>
        <taxon>Verrucomicrobiota</taxon>
        <taxon>Verrucomicrobiia</taxon>
        <taxon>Verrucomicrobiales</taxon>
        <taxon>Verrucomicrobiaceae</taxon>
        <taxon>Oceaniferula</taxon>
    </lineage>
</organism>
<keyword evidence="1" id="KW-0732">Signal</keyword>
<evidence type="ECO:0000313" key="3">
    <source>
        <dbReference type="EMBL" id="BDS05488.1"/>
    </source>
</evidence>
<accession>A0AAT9FHR1</accession>
<dbReference type="EMBL" id="AP026866">
    <property type="protein sequence ID" value="BDS05488.1"/>
    <property type="molecule type" value="Genomic_DNA"/>
</dbReference>
<feature type="signal peptide" evidence="1">
    <location>
        <begin position="1"/>
        <end position="22"/>
    </location>
</feature>
<sequence>MSRSLTALCLSIALSGLPVVHAKVGTELLAEGFKQPVWAESPKGEKDHLWVVEKAGIIKLLNVKSGDKSTFLDISDLIKIKMNEQGLLGLAFDKDYLTNGRFYVYYTNVKGDTEICRFTAHGEGKRECKASTREQLLTFKQDFRNHNGGWIGFGPDGFLYIGTGDGGAANDPKKYAQNLSSHLGKLLRIDVSPEKGYKIPNDNPFKSTAKAKPEIYAYGLRNPWRCSWDSKTGDFYIGDVGQNHWEEVNFMPAGKGSGANYGWRMREGNVETPKKGVGGDKPKNAIDPVYVYKHGGGKDEGVSVTGGYVYRGPIQSLQGKYFFADYANPRIWSFEMKNGKMQNFEDWTDQFKPDSGSISAIASFGQDHEGNLLIVSHGGKIYQVVDQ</sequence>
<dbReference type="AlphaFoldDB" id="A0AAT9FHR1"/>
<dbReference type="InterPro" id="IPR011042">
    <property type="entry name" value="6-blade_b-propeller_TolB-like"/>
</dbReference>
<dbReference type="KEGG" id="osu:NT6N_05280"/>
<protein>
    <recommendedName>
        <fullName evidence="2">Glucose/Sorbosone dehydrogenase domain-containing protein</fullName>
    </recommendedName>
</protein>
<proteinExistence type="predicted"/>